<gene>
    <name evidence="6" type="ORF">G3A50_03070</name>
</gene>
<evidence type="ECO:0000256" key="2">
    <source>
        <dbReference type="ARBA" id="ARBA00022723"/>
    </source>
</evidence>
<dbReference type="SUPFAM" id="SSF51316">
    <property type="entry name" value="Mss4-like"/>
    <property type="match status" value="1"/>
</dbReference>
<protein>
    <submittedName>
        <fullName evidence="6">GFA family protein</fullName>
    </submittedName>
</protein>
<accession>A0A6P1YJE9</accession>
<reference evidence="6 7" key="1">
    <citation type="submission" date="2020-02" db="EMBL/GenBank/DDBJ databases">
        <authorList>
            <person name="Li G."/>
        </authorList>
    </citation>
    <scope>NUCLEOTIDE SEQUENCE [LARGE SCALE GENOMIC DNA]</scope>
    <source>
        <strain evidence="6 7">DSM 102029</strain>
    </source>
</reference>
<evidence type="ECO:0000259" key="5">
    <source>
        <dbReference type="PROSITE" id="PS51891"/>
    </source>
</evidence>
<evidence type="ECO:0000256" key="4">
    <source>
        <dbReference type="ARBA" id="ARBA00023239"/>
    </source>
</evidence>
<dbReference type="KEGG" id="apra:G3A50_03070"/>
<keyword evidence="2" id="KW-0479">Metal-binding</keyword>
<dbReference type="Proteomes" id="UP000464751">
    <property type="component" value="Chromosome"/>
</dbReference>
<keyword evidence="7" id="KW-1185">Reference proteome</keyword>
<keyword evidence="3" id="KW-0862">Zinc</keyword>
<dbReference type="Gene3D" id="3.90.1590.10">
    <property type="entry name" value="glutathione-dependent formaldehyde- activating enzyme (gfa)"/>
    <property type="match status" value="1"/>
</dbReference>
<dbReference type="PANTHER" id="PTHR33337">
    <property type="entry name" value="GFA DOMAIN-CONTAINING PROTEIN"/>
    <property type="match status" value="1"/>
</dbReference>
<evidence type="ECO:0000313" key="6">
    <source>
        <dbReference type="EMBL" id="QIB32801.1"/>
    </source>
</evidence>
<evidence type="ECO:0000256" key="3">
    <source>
        <dbReference type="ARBA" id="ARBA00022833"/>
    </source>
</evidence>
<comment type="similarity">
    <text evidence="1">Belongs to the Gfa family.</text>
</comment>
<name>A0A6P1YJE9_9HYPH</name>
<dbReference type="EMBL" id="CP048630">
    <property type="protein sequence ID" value="QIB32801.1"/>
    <property type="molecule type" value="Genomic_DNA"/>
</dbReference>
<dbReference type="PROSITE" id="PS51891">
    <property type="entry name" value="CENP_V_GFA"/>
    <property type="match status" value="1"/>
</dbReference>
<feature type="domain" description="CENP-V/GFA" evidence="5">
    <location>
        <begin position="3"/>
        <end position="111"/>
    </location>
</feature>
<dbReference type="InterPro" id="IPR006913">
    <property type="entry name" value="CENP-V/GFA"/>
</dbReference>
<dbReference type="AlphaFoldDB" id="A0A6P1YJE9"/>
<dbReference type="InterPro" id="IPR011057">
    <property type="entry name" value="Mss4-like_sf"/>
</dbReference>
<keyword evidence="4" id="KW-0456">Lyase</keyword>
<organism evidence="6 7">
    <name type="scientific">Ancylobacter pratisalsi</name>
    <dbReference type="NCBI Taxonomy" id="1745854"/>
    <lineage>
        <taxon>Bacteria</taxon>
        <taxon>Pseudomonadati</taxon>
        <taxon>Pseudomonadota</taxon>
        <taxon>Alphaproteobacteria</taxon>
        <taxon>Hyphomicrobiales</taxon>
        <taxon>Xanthobacteraceae</taxon>
        <taxon>Ancylobacter</taxon>
    </lineage>
</organism>
<dbReference type="GO" id="GO:0016846">
    <property type="term" value="F:carbon-sulfur lyase activity"/>
    <property type="evidence" value="ECO:0007669"/>
    <property type="project" value="InterPro"/>
</dbReference>
<evidence type="ECO:0000256" key="1">
    <source>
        <dbReference type="ARBA" id="ARBA00005495"/>
    </source>
</evidence>
<sequence length="132" mass="15093">MPFKGSCLCGRVEYEIRQLDMPIGHFHCATCRKAHASAYTTTAGVLRSHFKITRGTDDLNGFESSPGKFRRFCRHCGTHVFAERPAQPHIILRLATLDEDPGERPAFHIWTSHDVDWLKPECPSYPEWQPGR</sequence>
<dbReference type="RefSeq" id="WP_163073888.1">
    <property type="nucleotide sequence ID" value="NZ_CP048630.1"/>
</dbReference>
<dbReference type="GO" id="GO:0046872">
    <property type="term" value="F:metal ion binding"/>
    <property type="evidence" value="ECO:0007669"/>
    <property type="project" value="UniProtKB-KW"/>
</dbReference>
<evidence type="ECO:0000313" key="7">
    <source>
        <dbReference type="Proteomes" id="UP000464751"/>
    </source>
</evidence>
<dbReference type="Pfam" id="PF04828">
    <property type="entry name" value="GFA"/>
    <property type="match status" value="1"/>
</dbReference>
<proteinExistence type="inferred from homology"/>
<dbReference type="PANTHER" id="PTHR33337:SF40">
    <property type="entry name" value="CENP-V_GFA DOMAIN-CONTAINING PROTEIN-RELATED"/>
    <property type="match status" value="1"/>
</dbReference>